<evidence type="ECO:0000259" key="2">
    <source>
        <dbReference type="Pfam" id="PF14258"/>
    </source>
</evidence>
<name>A0A4U3MJ37_9ACTN</name>
<evidence type="ECO:0000313" key="3">
    <source>
        <dbReference type="EMBL" id="TKK88434.1"/>
    </source>
</evidence>
<accession>A0A4U3MJ37</accession>
<comment type="caution">
    <text evidence="3">The sequence shown here is derived from an EMBL/GenBank/DDBJ whole genome shotgun (WGS) entry which is preliminary data.</text>
</comment>
<sequence>MTSITPTITERWRSWRGVLGALGAIVVVATLIVLVSGTRNGGRLDVEATTPQGARALAELLRAQGVEVNQVTTFDDAIEQAEGSLLVVARPEFLVDAARLAELAGRPGPRLLIAPTRPVLQALAPGVVASPGSSEVVRAAGCDLKAAVLAGDALLGGWSFGGATCYRGTVAVVGDATLVGSGSFMTNEKLAQNGNAALAMNLAGTHRRVTWFAPRSPLGVPEGGGKSIEQLIPANVGWFTWALGLAVLLTALWRGRRLGPVVEERLPVVVRAAETVEGRGRLYRARSARDRAALALREAALARMTPRLGLAATAGQNEIVTAIAARTGQDGGQIHRILYGEAPTGDAALVALARDLDTIERQVRDS</sequence>
<proteinExistence type="predicted"/>
<keyword evidence="1" id="KW-1133">Transmembrane helix</keyword>
<feature type="domain" description="DUF4350" evidence="2">
    <location>
        <begin position="49"/>
        <end position="202"/>
    </location>
</feature>
<dbReference type="InterPro" id="IPR025646">
    <property type="entry name" value="DUF4350"/>
</dbReference>
<evidence type="ECO:0000256" key="1">
    <source>
        <dbReference type="SAM" id="Phobius"/>
    </source>
</evidence>
<reference evidence="3 4" key="1">
    <citation type="submission" date="2019-04" db="EMBL/GenBank/DDBJ databases">
        <title>Herbidospora sp. NEAU-GS14.nov., a novel actinomycete isolated from soil.</title>
        <authorList>
            <person name="Han L."/>
        </authorList>
    </citation>
    <scope>NUCLEOTIDE SEQUENCE [LARGE SCALE GENOMIC DNA]</scope>
    <source>
        <strain evidence="3 4">NEAU-GS14</strain>
    </source>
</reference>
<feature type="transmembrane region" description="Helical" evidence="1">
    <location>
        <begin position="15"/>
        <end position="35"/>
    </location>
</feature>
<evidence type="ECO:0000313" key="4">
    <source>
        <dbReference type="Proteomes" id="UP000308705"/>
    </source>
</evidence>
<dbReference type="RefSeq" id="WP_137247513.1">
    <property type="nucleotide sequence ID" value="NZ_SZQA01000011.1"/>
</dbReference>
<dbReference type="OrthoDB" id="5241668at2"/>
<keyword evidence="4" id="KW-1185">Reference proteome</keyword>
<keyword evidence="1" id="KW-0812">Transmembrane</keyword>
<gene>
    <name evidence="3" type="ORF">FDA94_14175</name>
</gene>
<dbReference type="AlphaFoldDB" id="A0A4U3MJ37"/>
<dbReference type="EMBL" id="SZQA01000011">
    <property type="protein sequence ID" value="TKK88434.1"/>
    <property type="molecule type" value="Genomic_DNA"/>
</dbReference>
<protein>
    <submittedName>
        <fullName evidence="3">DUF4350 domain-containing protein</fullName>
    </submittedName>
</protein>
<dbReference type="Proteomes" id="UP000308705">
    <property type="component" value="Unassembled WGS sequence"/>
</dbReference>
<dbReference type="Pfam" id="PF14258">
    <property type="entry name" value="DUF4350"/>
    <property type="match status" value="1"/>
</dbReference>
<keyword evidence="1" id="KW-0472">Membrane</keyword>
<organism evidence="3 4">
    <name type="scientific">Herbidospora galbida</name>
    <dbReference type="NCBI Taxonomy" id="2575442"/>
    <lineage>
        <taxon>Bacteria</taxon>
        <taxon>Bacillati</taxon>
        <taxon>Actinomycetota</taxon>
        <taxon>Actinomycetes</taxon>
        <taxon>Streptosporangiales</taxon>
        <taxon>Streptosporangiaceae</taxon>
        <taxon>Herbidospora</taxon>
    </lineage>
</organism>